<keyword evidence="2" id="KW-1185">Reference proteome</keyword>
<reference evidence="1" key="1">
    <citation type="journal article" date="2014" name="Int. J. Syst. Evol. Microbiol.">
        <title>Complete genome sequence of Corynebacterium casei LMG S-19264T (=DSM 44701T), isolated from a smear-ripened cheese.</title>
        <authorList>
            <consortium name="US DOE Joint Genome Institute (JGI-PGF)"/>
            <person name="Walter F."/>
            <person name="Albersmeier A."/>
            <person name="Kalinowski J."/>
            <person name="Ruckert C."/>
        </authorList>
    </citation>
    <scope>NUCLEOTIDE SEQUENCE</scope>
    <source>
        <strain evidence="1">CGMCC 1.15178</strain>
    </source>
</reference>
<reference evidence="1" key="2">
    <citation type="submission" date="2020-09" db="EMBL/GenBank/DDBJ databases">
        <authorList>
            <person name="Sun Q."/>
            <person name="Zhou Y."/>
        </authorList>
    </citation>
    <scope>NUCLEOTIDE SEQUENCE</scope>
    <source>
        <strain evidence="1">CGMCC 1.15178</strain>
    </source>
</reference>
<dbReference type="Proteomes" id="UP000612456">
    <property type="component" value="Unassembled WGS sequence"/>
</dbReference>
<gene>
    <name evidence="1" type="ORF">GCM10010911_07310</name>
</gene>
<dbReference type="EMBL" id="BMHP01000001">
    <property type="protein sequence ID" value="GGD52339.1"/>
    <property type="molecule type" value="Genomic_DNA"/>
</dbReference>
<sequence length="67" mass="7948">MQFRSTKVMPAKVNDRIPIEELPNEEGVTHMSSIEAMSIIQPYYMLLIYEIYEMYKLTFKRLLTKSS</sequence>
<protein>
    <submittedName>
        <fullName evidence="1">Uncharacterized protein</fullName>
    </submittedName>
</protein>
<dbReference type="AlphaFoldDB" id="A0A917DMC7"/>
<evidence type="ECO:0000313" key="2">
    <source>
        <dbReference type="Proteomes" id="UP000612456"/>
    </source>
</evidence>
<comment type="caution">
    <text evidence="1">The sequence shown here is derived from an EMBL/GenBank/DDBJ whole genome shotgun (WGS) entry which is preliminary data.</text>
</comment>
<accession>A0A917DMC7</accession>
<organism evidence="1 2">
    <name type="scientific">Paenibacillus nasutitermitis</name>
    <dbReference type="NCBI Taxonomy" id="1652958"/>
    <lineage>
        <taxon>Bacteria</taxon>
        <taxon>Bacillati</taxon>
        <taxon>Bacillota</taxon>
        <taxon>Bacilli</taxon>
        <taxon>Bacillales</taxon>
        <taxon>Paenibacillaceae</taxon>
        <taxon>Paenibacillus</taxon>
    </lineage>
</organism>
<name>A0A917DMC7_9BACL</name>
<proteinExistence type="predicted"/>
<evidence type="ECO:0000313" key="1">
    <source>
        <dbReference type="EMBL" id="GGD52339.1"/>
    </source>
</evidence>